<dbReference type="PANTHER" id="PTHR43798">
    <property type="entry name" value="MONOACYLGLYCEROL LIPASE"/>
    <property type="match status" value="1"/>
</dbReference>
<evidence type="ECO:0000259" key="1">
    <source>
        <dbReference type="Pfam" id="PF00561"/>
    </source>
</evidence>
<accession>A0A562SXW3</accession>
<dbReference type="RefSeq" id="WP_144884854.1">
    <property type="nucleotide sequence ID" value="NZ_VLLE01000002.1"/>
</dbReference>
<evidence type="ECO:0000313" key="3">
    <source>
        <dbReference type="Proteomes" id="UP000316167"/>
    </source>
</evidence>
<dbReference type="InterPro" id="IPR000073">
    <property type="entry name" value="AB_hydrolase_1"/>
</dbReference>
<dbReference type="PRINTS" id="PR00412">
    <property type="entry name" value="EPOXHYDRLASE"/>
</dbReference>
<keyword evidence="3" id="KW-1185">Reference proteome</keyword>
<dbReference type="InterPro" id="IPR029058">
    <property type="entry name" value="AB_hydrolase_fold"/>
</dbReference>
<protein>
    <submittedName>
        <fullName evidence="2">Pimeloyl-ACP methyl ester carboxylesterase</fullName>
    </submittedName>
</protein>
<dbReference type="InterPro" id="IPR050266">
    <property type="entry name" value="AB_hydrolase_sf"/>
</dbReference>
<sequence length="309" mass="35440">MTSSINFPTSYHVNPEVNEWLSKGSFFNYQGLDIFYRDEGGGPCLLITHGYPYNGFDFKEILPVLIKDYRVLIPDMPGMGFSDKPDKHRYSFEEMADVYATLLNEMNITDVHMLAHDLGNSVVQELIARSGENKNSFHIRSIAFLNGGLFTDVYKPRLIQILLSKSPKPIGRLFSKLMTRTMVTKATAEVFGKHTKPAPELLDCFWKILNYKNGKAITYLLGRLIFEKVNYQHRWINAMQNTSIPMCFINGPADPNSGMHMANRYRDIIPNPKIYLLSEHIGHWPQIEAPEEVLSAFYAFHRNSNSYSK</sequence>
<dbReference type="Proteomes" id="UP000316167">
    <property type="component" value="Unassembled WGS sequence"/>
</dbReference>
<dbReference type="AlphaFoldDB" id="A0A562SXW3"/>
<feature type="domain" description="AB hydrolase-1" evidence="1">
    <location>
        <begin position="44"/>
        <end position="290"/>
    </location>
</feature>
<gene>
    <name evidence="2" type="ORF">IQ13_0922</name>
</gene>
<dbReference type="InterPro" id="IPR000639">
    <property type="entry name" value="Epox_hydrolase-like"/>
</dbReference>
<reference evidence="2 3" key="1">
    <citation type="journal article" date="2015" name="Stand. Genomic Sci.">
        <title>Genomic Encyclopedia of Bacterial and Archaeal Type Strains, Phase III: the genomes of soil and plant-associated and newly described type strains.</title>
        <authorList>
            <person name="Whitman W.B."/>
            <person name="Woyke T."/>
            <person name="Klenk H.P."/>
            <person name="Zhou Y."/>
            <person name="Lilburn T.G."/>
            <person name="Beck B.J."/>
            <person name="De Vos P."/>
            <person name="Vandamme P."/>
            <person name="Eisen J.A."/>
            <person name="Garrity G."/>
            <person name="Hugenholtz P."/>
            <person name="Kyrpides N.C."/>
        </authorList>
    </citation>
    <scope>NUCLEOTIDE SEQUENCE [LARGE SCALE GENOMIC DNA]</scope>
    <source>
        <strain evidence="2 3">CGMCC 1.7271</strain>
    </source>
</reference>
<dbReference type="GO" id="GO:0016020">
    <property type="term" value="C:membrane"/>
    <property type="evidence" value="ECO:0007669"/>
    <property type="project" value="TreeGrafter"/>
</dbReference>
<organism evidence="2 3">
    <name type="scientific">Lacibacter cauensis</name>
    <dbReference type="NCBI Taxonomy" id="510947"/>
    <lineage>
        <taxon>Bacteria</taxon>
        <taxon>Pseudomonadati</taxon>
        <taxon>Bacteroidota</taxon>
        <taxon>Chitinophagia</taxon>
        <taxon>Chitinophagales</taxon>
        <taxon>Chitinophagaceae</taxon>
        <taxon>Lacibacter</taxon>
    </lineage>
</organism>
<dbReference type="Pfam" id="PF00561">
    <property type="entry name" value="Abhydrolase_1"/>
    <property type="match status" value="1"/>
</dbReference>
<dbReference type="Gene3D" id="3.40.50.1820">
    <property type="entry name" value="alpha/beta hydrolase"/>
    <property type="match status" value="1"/>
</dbReference>
<proteinExistence type="predicted"/>
<evidence type="ECO:0000313" key="2">
    <source>
        <dbReference type="EMBL" id="TWI85754.1"/>
    </source>
</evidence>
<dbReference type="GO" id="GO:0046464">
    <property type="term" value="P:acylglycerol catabolic process"/>
    <property type="evidence" value="ECO:0007669"/>
    <property type="project" value="TreeGrafter"/>
</dbReference>
<dbReference type="OrthoDB" id="9799612at2"/>
<name>A0A562SXW3_9BACT</name>
<comment type="caution">
    <text evidence="2">The sequence shown here is derived from an EMBL/GenBank/DDBJ whole genome shotgun (WGS) entry which is preliminary data.</text>
</comment>
<dbReference type="EMBL" id="VLLE01000002">
    <property type="protein sequence ID" value="TWI85754.1"/>
    <property type="molecule type" value="Genomic_DNA"/>
</dbReference>
<dbReference type="GO" id="GO:0047372">
    <property type="term" value="F:monoacylglycerol lipase activity"/>
    <property type="evidence" value="ECO:0007669"/>
    <property type="project" value="TreeGrafter"/>
</dbReference>
<dbReference type="SUPFAM" id="SSF53474">
    <property type="entry name" value="alpha/beta-Hydrolases"/>
    <property type="match status" value="1"/>
</dbReference>
<dbReference type="PANTHER" id="PTHR43798:SF33">
    <property type="entry name" value="HYDROLASE, PUTATIVE (AFU_ORTHOLOGUE AFUA_2G14860)-RELATED"/>
    <property type="match status" value="1"/>
</dbReference>